<dbReference type="EMBL" id="JAOYFC010000001">
    <property type="protein sequence ID" value="MCV6824371.1"/>
    <property type="molecule type" value="Genomic_DNA"/>
</dbReference>
<dbReference type="RefSeq" id="WP_263953181.1">
    <property type="nucleotide sequence ID" value="NZ_JAOYFC010000001.1"/>
</dbReference>
<evidence type="ECO:0000313" key="3">
    <source>
        <dbReference type="Proteomes" id="UP001208041"/>
    </source>
</evidence>
<dbReference type="AlphaFoldDB" id="A0AAE3J1F3"/>
<name>A0AAE3J1F3_9RHOB</name>
<protein>
    <submittedName>
        <fullName evidence="2">Cupin domain-containing protein</fullName>
    </submittedName>
</protein>
<reference evidence="2" key="1">
    <citation type="submission" date="2022-10" db="EMBL/GenBank/DDBJ databases">
        <authorList>
            <person name="Yue Y."/>
        </authorList>
    </citation>
    <scope>NUCLEOTIDE SEQUENCE</scope>
    <source>
        <strain evidence="2">Z654</strain>
    </source>
</reference>
<dbReference type="Gene3D" id="2.60.120.10">
    <property type="entry name" value="Jelly Rolls"/>
    <property type="match status" value="1"/>
</dbReference>
<dbReference type="InterPro" id="IPR014710">
    <property type="entry name" value="RmlC-like_jellyroll"/>
</dbReference>
<dbReference type="InterPro" id="IPR011051">
    <property type="entry name" value="RmlC_Cupin_sf"/>
</dbReference>
<evidence type="ECO:0000313" key="2">
    <source>
        <dbReference type="EMBL" id="MCV6824371.1"/>
    </source>
</evidence>
<dbReference type="Pfam" id="PF07883">
    <property type="entry name" value="Cupin_2"/>
    <property type="match status" value="1"/>
</dbReference>
<organism evidence="2 3">
    <name type="scientific">Halocynthiibacter halioticoli</name>
    <dbReference type="NCBI Taxonomy" id="2986804"/>
    <lineage>
        <taxon>Bacteria</taxon>
        <taxon>Pseudomonadati</taxon>
        <taxon>Pseudomonadota</taxon>
        <taxon>Alphaproteobacteria</taxon>
        <taxon>Rhodobacterales</taxon>
        <taxon>Paracoccaceae</taxon>
        <taxon>Halocynthiibacter</taxon>
    </lineage>
</organism>
<dbReference type="SUPFAM" id="SSF51182">
    <property type="entry name" value="RmlC-like cupins"/>
    <property type="match status" value="1"/>
</dbReference>
<evidence type="ECO:0000259" key="1">
    <source>
        <dbReference type="Pfam" id="PF07883"/>
    </source>
</evidence>
<accession>A0AAE3J1F3</accession>
<comment type="caution">
    <text evidence="2">The sequence shown here is derived from an EMBL/GenBank/DDBJ whole genome shotgun (WGS) entry which is preliminary data.</text>
</comment>
<gene>
    <name evidence="2" type="ORF">OH136_07355</name>
</gene>
<dbReference type="InterPro" id="IPR013096">
    <property type="entry name" value="Cupin_2"/>
</dbReference>
<keyword evidence="3" id="KW-1185">Reference proteome</keyword>
<dbReference type="Proteomes" id="UP001208041">
    <property type="component" value="Unassembled WGS sequence"/>
</dbReference>
<proteinExistence type="predicted"/>
<sequence>MLFPEFVQNFPDLDVPFSTDVVTCKAIRSDAGLVVFFTFHEDFTLPMHAHKGQWGTIIKGEATLTIGEDTKTYRPGDTYNIPSGVSHGGEIKAGTEAIDVFEEPDRYPIRG</sequence>
<feature type="domain" description="Cupin type-2" evidence="1">
    <location>
        <begin position="39"/>
        <end position="89"/>
    </location>
</feature>